<comment type="caution">
    <text evidence="1">The sequence shown here is derived from an EMBL/GenBank/DDBJ whole genome shotgun (WGS) entry which is preliminary data.</text>
</comment>
<protein>
    <submittedName>
        <fullName evidence="1">Uncharacterized protein</fullName>
    </submittedName>
</protein>
<dbReference type="AlphaFoldDB" id="A0AAW2DC39"/>
<gene>
    <name evidence="1" type="ORF">SO802_009677</name>
</gene>
<evidence type="ECO:0000313" key="2">
    <source>
        <dbReference type="Proteomes" id="UP001459277"/>
    </source>
</evidence>
<proteinExistence type="predicted"/>
<dbReference type="Proteomes" id="UP001459277">
    <property type="component" value="Unassembled WGS sequence"/>
</dbReference>
<organism evidence="1 2">
    <name type="scientific">Lithocarpus litseifolius</name>
    <dbReference type="NCBI Taxonomy" id="425828"/>
    <lineage>
        <taxon>Eukaryota</taxon>
        <taxon>Viridiplantae</taxon>
        <taxon>Streptophyta</taxon>
        <taxon>Embryophyta</taxon>
        <taxon>Tracheophyta</taxon>
        <taxon>Spermatophyta</taxon>
        <taxon>Magnoliopsida</taxon>
        <taxon>eudicotyledons</taxon>
        <taxon>Gunneridae</taxon>
        <taxon>Pentapetalae</taxon>
        <taxon>rosids</taxon>
        <taxon>fabids</taxon>
        <taxon>Fagales</taxon>
        <taxon>Fagaceae</taxon>
        <taxon>Lithocarpus</taxon>
    </lineage>
</organism>
<name>A0AAW2DC39_9ROSI</name>
<reference evidence="1 2" key="1">
    <citation type="submission" date="2024-01" db="EMBL/GenBank/DDBJ databases">
        <title>A telomere-to-telomere, gap-free genome of sweet tea (Lithocarpus litseifolius).</title>
        <authorList>
            <person name="Zhou J."/>
        </authorList>
    </citation>
    <scope>NUCLEOTIDE SEQUENCE [LARGE SCALE GENOMIC DNA]</scope>
    <source>
        <strain evidence="1">Zhou-2022a</strain>
        <tissue evidence="1">Leaf</tissue>
    </source>
</reference>
<keyword evidence="2" id="KW-1185">Reference proteome</keyword>
<accession>A0AAW2DC39</accession>
<dbReference type="EMBL" id="JAZDWU010000003">
    <property type="protein sequence ID" value="KAL0008175.1"/>
    <property type="molecule type" value="Genomic_DNA"/>
</dbReference>
<evidence type="ECO:0000313" key="1">
    <source>
        <dbReference type="EMBL" id="KAL0008175.1"/>
    </source>
</evidence>
<sequence>MNGMEQFFEQANFADNKKVRYAKLKLRGKAQRFWENLEYCRYMRYEPAISVWEDMKEKLCDEYLLPYYRAKYLPQSQCEDNINDDMLVVEKPQVTAKPNVDKGVHASASVALTCMQGNEPIEEQQGEEMVSKESIMLEGVHDVVLEANESAFDQPSNVHKDKQFAKVEKVDNIVLPMVQDKIMLIPHIDFVISEEFDMVDIKNFLFSMLPKVIPDLKQVLIINILIL</sequence>